<gene>
    <name evidence="2" type="ORF">IAB51_08620</name>
</gene>
<dbReference type="InterPro" id="IPR010982">
    <property type="entry name" value="Lambda_DNA-bd_dom_sf"/>
</dbReference>
<dbReference type="SUPFAM" id="SSF47413">
    <property type="entry name" value="lambda repressor-like DNA-binding domains"/>
    <property type="match status" value="1"/>
</dbReference>
<accession>A0A9D1FNM3</accession>
<evidence type="ECO:0000313" key="3">
    <source>
        <dbReference type="Proteomes" id="UP000824002"/>
    </source>
</evidence>
<dbReference type="CDD" id="cd00093">
    <property type="entry name" value="HTH_XRE"/>
    <property type="match status" value="1"/>
</dbReference>
<comment type="caution">
    <text evidence="2">The sequence shown here is derived from an EMBL/GenBank/DDBJ whole genome shotgun (WGS) entry which is preliminary data.</text>
</comment>
<evidence type="ECO:0000259" key="1">
    <source>
        <dbReference type="SMART" id="SM00530"/>
    </source>
</evidence>
<dbReference type="Gene3D" id="1.10.260.40">
    <property type="entry name" value="lambda repressor-like DNA-binding domains"/>
    <property type="match status" value="1"/>
</dbReference>
<proteinExistence type="predicted"/>
<protein>
    <submittedName>
        <fullName evidence="2">Helix-turn-helix transcriptional regulator</fullName>
    </submittedName>
</protein>
<evidence type="ECO:0000313" key="2">
    <source>
        <dbReference type="EMBL" id="HIS76857.1"/>
    </source>
</evidence>
<name>A0A9D1FNM3_9FIRM</name>
<feature type="domain" description="HTH cro/C1-type" evidence="1">
    <location>
        <begin position="17"/>
        <end position="79"/>
    </location>
</feature>
<dbReference type="EMBL" id="DVJP01000054">
    <property type="protein sequence ID" value="HIS76857.1"/>
    <property type="molecule type" value="Genomic_DNA"/>
</dbReference>
<dbReference type="SMART" id="SM00530">
    <property type="entry name" value="HTH_XRE"/>
    <property type="match status" value="1"/>
</dbReference>
<dbReference type="AlphaFoldDB" id="A0A9D1FNM3"/>
<reference evidence="2" key="1">
    <citation type="submission" date="2020-10" db="EMBL/GenBank/DDBJ databases">
        <authorList>
            <person name="Gilroy R."/>
        </authorList>
    </citation>
    <scope>NUCLEOTIDE SEQUENCE</scope>
    <source>
        <strain evidence="2">CHK199-13235</strain>
    </source>
</reference>
<sequence>MCRNYTPDGRRNLCGKKIAKLRRQRTPPLSQRMLAVQLQLRGIDLDKNAIHRIENGKRFVRDMELKVFAEILHTTLTDLMQDDSQ</sequence>
<dbReference type="Proteomes" id="UP000824002">
    <property type="component" value="Unassembled WGS sequence"/>
</dbReference>
<organism evidence="2 3">
    <name type="scientific">Candidatus Merdivicinus excrementipullorum</name>
    <dbReference type="NCBI Taxonomy" id="2840867"/>
    <lineage>
        <taxon>Bacteria</taxon>
        <taxon>Bacillati</taxon>
        <taxon>Bacillota</taxon>
        <taxon>Clostridia</taxon>
        <taxon>Eubacteriales</taxon>
        <taxon>Oscillospiraceae</taxon>
        <taxon>Oscillospiraceae incertae sedis</taxon>
        <taxon>Candidatus Merdivicinus</taxon>
    </lineage>
</organism>
<dbReference type="GO" id="GO:0003677">
    <property type="term" value="F:DNA binding"/>
    <property type="evidence" value="ECO:0007669"/>
    <property type="project" value="InterPro"/>
</dbReference>
<dbReference type="InterPro" id="IPR001387">
    <property type="entry name" value="Cro/C1-type_HTH"/>
</dbReference>
<reference evidence="2" key="2">
    <citation type="journal article" date="2021" name="PeerJ">
        <title>Extensive microbial diversity within the chicken gut microbiome revealed by metagenomics and culture.</title>
        <authorList>
            <person name="Gilroy R."/>
            <person name="Ravi A."/>
            <person name="Getino M."/>
            <person name="Pursley I."/>
            <person name="Horton D.L."/>
            <person name="Alikhan N.F."/>
            <person name="Baker D."/>
            <person name="Gharbi K."/>
            <person name="Hall N."/>
            <person name="Watson M."/>
            <person name="Adriaenssens E.M."/>
            <person name="Foster-Nyarko E."/>
            <person name="Jarju S."/>
            <person name="Secka A."/>
            <person name="Antonio M."/>
            <person name="Oren A."/>
            <person name="Chaudhuri R.R."/>
            <person name="La Ragione R."/>
            <person name="Hildebrand F."/>
            <person name="Pallen M.J."/>
        </authorList>
    </citation>
    <scope>NUCLEOTIDE SEQUENCE</scope>
    <source>
        <strain evidence="2">CHK199-13235</strain>
    </source>
</reference>